<dbReference type="PROSITE" id="PS52050">
    <property type="entry name" value="WYL"/>
    <property type="match status" value="1"/>
</dbReference>
<name>A0A3M8CR16_9BACL</name>
<dbReference type="InterPro" id="IPR036390">
    <property type="entry name" value="WH_DNA-bd_sf"/>
</dbReference>
<evidence type="ECO:0000313" key="4">
    <source>
        <dbReference type="Proteomes" id="UP000281915"/>
    </source>
</evidence>
<dbReference type="EMBL" id="RHHT01000026">
    <property type="protein sequence ID" value="RNB78220.1"/>
    <property type="molecule type" value="Genomic_DNA"/>
</dbReference>
<dbReference type="Pfam" id="PF13280">
    <property type="entry name" value="WYL"/>
    <property type="match status" value="1"/>
</dbReference>
<proteinExistence type="predicted"/>
<dbReference type="AlphaFoldDB" id="A0A3M8CR16"/>
<dbReference type="InterPro" id="IPR036388">
    <property type="entry name" value="WH-like_DNA-bd_sf"/>
</dbReference>
<protein>
    <submittedName>
        <fullName evidence="3">YafY family transcriptional regulator</fullName>
    </submittedName>
</protein>
<organism evidence="3 4">
    <name type="scientific">Brevibacillus panacihumi</name>
    <dbReference type="NCBI Taxonomy" id="497735"/>
    <lineage>
        <taxon>Bacteria</taxon>
        <taxon>Bacillati</taxon>
        <taxon>Bacillota</taxon>
        <taxon>Bacilli</taxon>
        <taxon>Bacillales</taxon>
        <taxon>Paenibacillaceae</taxon>
        <taxon>Brevibacillus</taxon>
    </lineage>
</organism>
<accession>A0A3M8CR16</accession>
<dbReference type="RefSeq" id="WP_122913555.1">
    <property type="nucleotide sequence ID" value="NZ_RHHT01000026.1"/>
</dbReference>
<dbReference type="Gene3D" id="1.10.10.10">
    <property type="entry name" value="Winged helix-like DNA-binding domain superfamily/Winged helix DNA-binding domain"/>
    <property type="match status" value="1"/>
</dbReference>
<feature type="domain" description="Helix-turn-helix type 11" evidence="1">
    <location>
        <begin position="8"/>
        <end position="61"/>
    </location>
</feature>
<dbReference type="PANTHER" id="PTHR34580:SF3">
    <property type="entry name" value="PROTEIN PAFB"/>
    <property type="match status" value="1"/>
</dbReference>
<evidence type="ECO:0000313" key="3">
    <source>
        <dbReference type="EMBL" id="RNB78220.1"/>
    </source>
</evidence>
<dbReference type="SUPFAM" id="SSF46785">
    <property type="entry name" value="Winged helix' DNA-binding domain"/>
    <property type="match status" value="1"/>
</dbReference>
<dbReference type="Proteomes" id="UP000281915">
    <property type="component" value="Unassembled WGS sequence"/>
</dbReference>
<feature type="domain" description="WYL" evidence="2">
    <location>
        <begin position="140"/>
        <end position="206"/>
    </location>
</feature>
<comment type="caution">
    <text evidence="3">The sequence shown here is derived from an EMBL/GenBank/DDBJ whole genome shotgun (WGS) entry which is preliminary data.</text>
</comment>
<dbReference type="InterPro" id="IPR051534">
    <property type="entry name" value="CBASS_pafABC_assoc_protein"/>
</dbReference>
<evidence type="ECO:0000259" key="2">
    <source>
        <dbReference type="Pfam" id="PF13280"/>
    </source>
</evidence>
<dbReference type="InterPro" id="IPR013196">
    <property type="entry name" value="HTH_11"/>
</dbReference>
<dbReference type="PANTHER" id="PTHR34580">
    <property type="match status" value="1"/>
</dbReference>
<evidence type="ECO:0000259" key="1">
    <source>
        <dbReference type="Pfam" id="PF08279"/>
    </source>
</evidence>
<dbReference type="InterPro" id="IPR026881">
    <property type="entry name" value="WYL_dom"/>
</dbReference>
<gene>
    <name evidence="3" type="ORF">EDM58_11990</name>
</gene>
<sequence>MSKADNMLSILWLLRSGRRMTAQQLADELEIHIRTVYRCIDSLCASGVPIIAEAGHHGGYRIMDHFSKAPLLFNQDEQKALMHASIFAKETGYPFTEDLNRAMKKLKQYTNQDQQERMDQHAEGLAVIHHPPDSKQIIFLQTLEEALSQRVSVDLTYKKERDTESVTRRFDPYGIVYWKGSWYTVGFCHLRKALRSFRADRIVAVKRTDEVFERPADFSAKEYLLSSLLPGSKEDESLVTVRIQGHEHALDELCKHWLFGHTLAQRMVGEAVFELGADSFLSYVPYFLLPYGRAIRIVEPTVLIRKMVEVSLEMAAHYQQLLPSPAADVE</sequence>
<dbReference type="Pfam" id="PF08279">
    <property type="entry name" value="HTH_11"/>
    <property type="match status" value="1"/>
</dbReference>
<reference evidence="3 4" key="1">
    <citation type="submission" date="2018-10" db="EMBL/GenBank/DDBJ databases">
        <title>Phylogenomics of Brevibacillus.</title>
        <authorList>
            <person name="Dunlap C."/>
        </authorList>
    </citation>
    <scope>NUCLEOTIDE SEQUENCE [LARGE SCALE GENOMIC DNA]</scope>
    <source>
        <strain evidence="3 4">JCM 15085</strain>
    </source>
</reference>